<accession>A0AAF0AJ73</accession>
<dbReference type="Pfam" id="PF25917">
    <property type="entry name" value="BSH_RND"/>
    <property type="match status" value="1"/>
</dbReference>
<dbReference type="Gene3D" id="2.40.50.100">
    <property type="match status" value="1"/>
</dbReference>
<keyword evidence="2" id="KW-0472">Membrane</keyword>
<feature type="transmembrane region" description="Helical" evidence="2">
    <location>
        <begin position="7"/>
        <end position="25"/>
    </location>
</feature>
<dbReference type="InterPro" id="IPR058625">
    <property type="entry name" value="MdtA-like_BSH"/>
</dbReference>
<dbReference type="AlphaFoldDB" id="A0AAF0AJ73"/>
<evidence type="ECO:0000313" key="5">
    <source>
        <dbReference type="Proteomes" id="UP001212189"/>
    </source>
</evidence>
<gene>
    <name evidence="4" type="ORF">O6P33_02515</name>
</gene>
<dbReference type="KEGG" id="dce:O6P33_02515"/>
<keyword evidence="5" id="KW-1185">Reference proteome</keyword>
<protein>
    <submittedName>
        <fullName evidence="4">Efflux RND transporter periplasmic adaptor subunit</fullName>
    </submittedName>
</protein>
<keyword evidence="2" id="KW-0812">Transmembrane</keyword>
<dbReference type="Proteomes" id="UP001212189">
    <property type="component" value="Chromosome"/>
</dbReference>
<name>A0AAF0AJ73_9GAMM</name>
<dbReference type="PANTHER" id="PTHR30438">
    <property type="entry name" value="36 KDA ANTIGEN-RELATED"/>
    <property type="match status" value="1"/>
</dbReference>
<evidence type="ECO:0000256" key="1">
    <source>
        <dbReference type="ARBA" id="ARBA00009477"/>
    </source>
</evidence>
<feature type="domain" description="Multidrug resistance protein MdtA-like barrel-sandwich hybrid" evidence="3">
    <location>
        <begin position="43"/>
        <end position="228"/>
    </location>
</feature>
<evidence type="ECO:0000259" key="3">
    <source>
        <dbReference type="Pfam" id="PF25917"/>
    </source>
</evidence>
<dbReference type="RefSeq" id="WP_269818676.1">
    <property type="nucleotide sequence ID" value="NZ_CP114976.1"/>
</dbReference>
<organism evidence="4 5">
    <name type="scientific">Denitrificimonas caeni</name>
    <dbReference type="NCBI Taxonomy" id="521720"/>
    <lineage>
        <taxon>Bacteria</taxon>
        <taxon>Pseudomonadati</taxon>
        <taxon>Pseudomonadota</taxon>
        <taxon>Gammaproteobacteria</taxon>
        <taxon>Pseudomonadales</taxon>
        <taxon>Pseudomonadaceae</taxon>
        <taxon>Denitrificimonas</taxon>
    </lineage>
</organism>
<dbReference type="SUPFAM" id="SSF111369">
    <property type="entry name" value="HlyD-like secretion proteins"/>
    <property type="match status" value="1"/>
</dbReference>
<sequence>MQRKSTILIVVLFIILAVLVGLGLYQASRPTPVVLQGQMEAQTVDVAAKVAGRVTEIYVKEGDQIEIGTPVMRLDGLEINAKLKQARAAQDAANAVAEKAEKGTRPQEIEMAKQTWQQAQAAAELGRKTFQRVDNLAKEGLLSKQSRDEAFANYAATRDQAAAAKALYDMALAGARPEDKVAALAQAREVAGVVDEVEIAETEAHLKSPVAGEVSSVISKVGGITPQGVPIITVVDLNDQWVVLNVREDYVAQFALGTTFEGKLPALASTDLKQPITFTVYASSVLPDFAIWRATHNSEGFDLKTFEVKARPLAPIKGMRPGMSVLVTL</sequence>
<comment type="similarity">
    <text evidence="1">Belongs to the membrane fusion protein (MFP) (TC 8.A.1) family.</text>
</comment>
<evidence type="ECO:0000256" key="2">
    <source>
        <dbReference type="SAM" id="Phobius"/>
    </source>
</evidence>
<reference evidence="4 5" key="1">
    <citation type="submission" date="2022-12" db="EMBL/GenBank/DDBJ databases">
        <title>Coexistence and Characterization of a Novel Tigecycline Resistance gene tet(X) variant and blaNDM-1 in a Pseudomonas caeni Isolate of Chicken Origin.</title>
        <authorList>
            <person name="Lu X."/>
            <person name="Zhang L."/>
            <person name="Li R."/>
            <person name="Wang Z."/>
        </authorList>
    </citation>
    <scope>NUCLEOTIDE SEQUENCE [LARGE SCALE GENOMIC DNA]</scope>
    <source>
        <strain evidence="4 5">CE14</strain>
    </source>
</reference>
<dbReference type="PANTHER" id="PTHR30438:SF1">
    <property type="entry name" value="36 KDA ANTIGEN"/>
    <property type="match status" value="1"/>
</dbReference>
<evidence type="ECO:0000313" key="4">
    <source>
        <dbReference type="EMBL" id="WBE25734.1"/>
    </source>
</evidence>
<proteinExistence type="inferred from homology"/>
<keyword evidence="2" id="KW-1133">Transmembrane helix</keyword>
<dbReference type="Gene3D" id="2.40.30.170">
    <property type="match status" value="1"/>
</dbReference>
<dbReference type="EMBL" id="CP114976">
    <property type="protein sequence ID" value="WBE25734.1"/>
    <property type="molecule type" value="Genomic_DNA"/>
</dbReference>